<dbReference type="Proteomes" id="UP000007435">
    <property type="component" value="Chromosome"/>
</dbReference>
<dbReference type="HOGENOM" id="CLU_020027_14_3_10"/>
<evidence type="ECO:0000259" key="3">
    <source>
        <dbReference type="Pfam" id="PF00144"/>
    </source>
</evidence>
<dbReference type="InterPro" id="IPR050491">
    <property type="entry name" value="AmpC-like"/>
</dbReference>
<dbReference type="Pfam" id="PF00144">
    <property type="entry name" value="Beta-lactamase"/>
    <property type="match status" value="1"/>
</dbReference>
<keyword evidence="2" id="KW-0732">Signal</keyword>
<dbReference type="InterPro" id="IPR021860">
    <property type="entry name" value="Peptidase_S12_Pab87-rel_C"/>
</dbReference>
<protein>
    <submittedName>
        <fullName evidence="5">Beta-lactamase</fullName>
    </submittedName>
</protein>
<reference evidence="5 6" key="2">
    <citation type="journal article" date="2011" name="Stand. Genomic Sci.">
        <title>Complete genome sequence of Leadbetterella byssophila type strain (4M15).</title>
        <authorList>
            <person name="Abt B."/>
            <person name="Teshima H."/>
            <person name="Lucas S."/>
            <person name="Lapidus A."/>
            <person name="Del Rio T.G."/>
            <person name="Nolan M."/>
            <person name="Tice H."/>
            <person name="Cheng J.F."/>
            <person name="Pitluck S."/>
            <person name="Liolios K."/>
            <person name="Pagani I."/>
            <person name="Ivanova N."/>
            <person name="Mavromatis K."/>
            <person name="Pati A."/>
            <person name="Tapia R."/>
            <person name="Han C."/>
            <person name="Goodwin L."/>
            <person name="Chen A."/>
            <person name="Palaniappan K."/>
            <person name="Land M."/>
            <person name="Hauser L."/>
            <person name="Chang Y.J."/>
            <person name="Jeffries C.D."/>
            <person name="Rohde M."/>
            <person name="Goker M."/>
            <person name="Tindall B.J."/>
            <person name="Detter J.C."/>
            <person name="Woyke T."/>
            <person name="Bristow J."/>
            <person name="Eisen J.A."/>
            <person name="Markowitz V."/>
            <person name="Hugenholtz P."/>
            <person name="Klenk H.P."/>
            <person name="Kyrpides N.C."/>
        </authorList>
    </citation>
    <scope>NUCLEOTIDE SEQUENCE [LARGE SCALE GENOMIC DNA]</scope>
    <source>
        <strain evidence="6">DSM 17132 / JCM 16389 / KACC 11308 / NBRC 106382 / 4M15</strain>
    </source>
</reference>
<dbReference type="EMBL" id="CP002305">
    <property type="protein sequence ID" value="ADQ18050.1"/>
    <property type="molecule type" value="Genomic_DNA"/>
</dbReference>
<dbReference type="KEGG" id="lby:Lbys_2374"/>
<dbReference type="Gene3D" id="2.40.128.600">
    <property type="match status" value="1"/>
</dbReference>
<keyword evidence="1" id="KW-0175">Coiled coil</keyword>
<dbReference type="eggNOG" id="COG1680">
    <property type="taxonomic scope" value="Bacteria"/>
</dbReference>
<evidence type="ECO:0000259" key="4">
    <source>
        <dbReference type="Pfam" id="PF11954"/>
    </source>
</evidence>
<evidence type="ECO:0000256" key="2">
    <source>
        <dbReference type="SAM" id="SignalP"/>
    </source>
</evidence>
<organism evidence="5 6">
    <name type="scientific">Leadbetterella byssophila (strain DSM 17132 / JCM 16389 / KACC 11308 / NBRC 106382 / 4M15)</name>
    <dbReference type="NCBI Taxonomy" id="649349"/>
    <lineage>
        <taxon>Bacteria</taxon>
        <taxon>Pseudomonadati</taxon>
        <taxon>Bacteroidota</taxon>
        <taxon>Cytophagia</taxon>
        <taxon>Cytophagales</taxon>
        <taxon>Leadbetterellaceae</taxon>
        <taxon>Leadbetterella</taxon>
    </lineage>
</organism>
<dbReference type="PANTHER" id="PTHR46825:SF15">
    <property type="entry name" value="BETA-LACTAMASE-RELATED DOMAIN-CONTAINING PROTEIN"/>
    <property type="match status" value="1"/>
</dbReference>
<feature type="domain" description="Beta-lactamase-related" evidence="3">
    <location>
        <begin position="24"/>
        <end position="357"/>
    </location>
</feature>
<dbReference type="InterPro" id="IPR012338">
    <property type="entry name" value="Beta-lactam/transpept-like"/>
</dbReference>
<evidence type="ECO:0000313" key="5">
    <source>
        <dbReference type="EMBL" id="ADQ18050.1"/>
    </source>
</evidence>
<dbReference type="STRING" id="649349.Lbys_2374"/>
<evidence type="ECO:0000256" key="1">
    <source>
        <dbReference type="SAM" id="Coils"/>
    </source>
</evidence>
<dbReference type="SUPFAM" id="SSF56601">
    <property type="entry name" value="beta-lactamase/transpeptidase-like"/>
    <property type="match status" value="1"/>
</dbReference>
<dbReference type="RefSeq" id="WP_013409091.1">
    <property type="nucleotide sequence ID" value="NC_014655.1"/>
</dbReference>
<evidence type="ECO:0000313" key="6">
    <source>
        <dbReference type="Proteomes" id="UP000007435"/>
    </source>
</evidence>
<accession>E4RX11</accession>
<feature type="signal peptide" evidence="2">
    <location>
        <begin position="1"/>
        <end position="17"/>
    </location>
</feature>
<keyword evidence="6" id="KW-1185">Reference proteome</keyword>
<proteinExistence type="predicted"/>
<dbReference type="InterPro" id="IPR001466">
    <property type="entry name" value="Beta-lactam-related"/>
</dbReference>
<reference key="1">
    <citation type="submission" date="2010-11" db="EMBL/GenBank/DDBJ databases">
        <title>The complete genome of Leadbetterella byssophila DSM 17132.</title>
        <authorList>
            <consortium name="US DOE Joint Genome Institute (JGI-PGF)"/>
            <person name="Lucas S."/>
            <person name="Copeland A."/>
            <person name="Lapidus A."/>
            <person name="Glavina del Rio T."/>
            <person name="Dalin E."/>
            <person name="Tice H."/>
            <person name="Bruce D."/>
            <person name="Goodwin L."/>
            <person name="Pitluck S."/>
            <person name="Kyrpides N."/>
            <person name="Mavromatis K."/>
            <person name="Ivanova N."/>
            <person name="Teshima H."/>
            <person name="Brettin T."/>
            <person name="Detter J.C."/>
            <person name="Han C."/>
            <person name="Tapia R."/>
            <person name="Land M."/>
            <person name="Hauser L."/>
            <person name="Markowitz V."/>
            <person name="Cheng J.-F."/>
            <person name="Hugenholtz P."/>
            <person name="Woyke T."/>
            <person name="Wu D."/>
            <person name="Tindall B."/>
            <person name="Pomrenke H.G."/>
            <person name="Brambilla E."/>
            <person name="Klenk H.-P."/>
            <person name="Eisen J.A."/>
        </authorList>
    </citation>
    <scope>NUCLEOTIDE SEQUENCE [LARGE SCALE GENOMIC DNA]</scope>
    <source>
        <strain>DSM 17132</strain>
    </source>
</reference>
<feature type="coiled-coil region" evidence="1">
    <location>
        <begin position="377"/>
        <end position="404"/>
    </location>
</feature>
<dbReference type="OrthoDB" id="1522765at2"/>
<dbReference type="PANTHER" id="PTHR46825">
    <property type="entry name" value="D-ALANYL-D-ALANINE-CARBOXYPEPTIDASE/ENDOPEPTIDASE AMPH"/>
    <property type="match status" value="1"/>
</dbReference>
<feature type="domain" description="Peptidase S12 Pab87-related C-terminal" evidence="4">
    <location>
        <begin position="416"/>
        <end position="507"/>
    </location>
</feature>
<dbReference type="AlphaFoldDB" id="E4RX11"/>
<feature type="chain" id="PRO_5005673915" evidence="2">
    <location>
        <begin position="18"/>
        <end position="513"/>
    </location>
</feature>
<sequence>MKRYLFLLLLLPFCGFGQLSSVEIDQLVEKTLKTFDVPGIAVAVIKDGQVVHAKGYGVRSLNTKQSVTADTKYGIASNSKAFTAAALGLLMEEGKLTWDSKVSDFIPEFKLYDPYVTAEFTIRDLLTHRSGLGLGAGDLMFWPDDNHFTKKDIIHNLRHLKPVSSFRTKYDYDNLLYIVAGEVIERVSGIKWEEFIQKRFLEPLGIPTAAPSFELLKDKSNVTDPHFYVDGKLSVIRRDWSPNANAAGGIYASVNDMSKWVLALLNNGKLGDKQILSPNTLREVWTPQTLMNAGNPGYYNTHFSAYGLGWVINDVKGYKQVSHTGGLAGIVTQTVLIPDLKLGILVYTNQQVGAAFASISNTIKDSYLGLKGQRDWVAYYDERVKAANKEADEIKAQVEAEISRAVGQKAPIDVQGTYVDPWFGEVEVKEEKGQLYFRSKMAPRISGPLYFYKGNTFIAKWEDRSMDADAYVIFGLDKEGKAETIKINAISPLTDFSFDFQDLNFSRKIWKEK</sequence>
<name>E4RX11_LEAB4</name>
<dbReference type="Gene3D" id="3.40.710.10">
    <property type="entry name" value="DD-peptidase/beta-lactamase superfamily"/>
    <property type="match status" value="1"/>
</dbReference>
<dbReference type="Pfam" id="PF11954">
    <property type="entry name" value="DUF3471"/>
    <property type="match status" value="1"/>
</dbReference>
<gene>
    <name evidence="5" type="ordered locus">Lbys_2374</name>
</gene>